<gene>
    <name evidence="3" type="ORF">PECAL_4P04820</name>
</gene>
<accession>A0A8J2SJZ2</accession>
<evidence type="ECO:0000259" key="2">
    <source>
        <dbReference type="Pfam" id="PF12237"/>
    </source>
</evidence>
<feature type="domain" description="PCIF1 WW" evidence="2">
    <location>
        <begin position="235"/>
        <end position="386"/>
    </location>
</feature>
<keyword evidence="4" id="KW-1185">Reference proteome</keyword>
<dbReference type="PANTHER" id="PTHR21727:SF0">
    <property type="entry name" value="MRNA (2'-O-METHYLADENOSINE-N(6)-)-METHYLTRANSFERASE"/>
    <property type="match status" value="1"/>
</dbReference>
<dbReference type="InterPro" id="IPR022035">
    <property type="entry name" value="PCIF1_WW"/>
</dbReference>
<feature type="region of interest" description="Disordered" evidence="1">
    <location>
        <begin position="435"/>
        <end position="471"/>
    </location>
</feature>
<evidence type="ECO:0000313" key="3">
    <source>
        <dbReference type="EMBL" id="CAH0373295.1"/>
    </source>
</evidence>
<evidence type="ECO:0000313" key="4">
    <source>
        <dbReference type="Proteomes" id="UP000789595"/>
    </source>
</evidence>
<dbReference type="GO" id="GO:0016422">
    <property type="term" value="F:mRNA (2'-O-methyladenosine-N6-)-methyltransferase activity"/>
    <property type="evidence" value="ECO:0007669"/>
    <property type="project" value="InterPro"/>
</dbReference>
<dbReference type="Proteomes" id="UP000789595">
    <property type="component" value="Unassembled WGS sequence"/>
</dbReference>
<dbReference type="Pfam" id="PF12237">
    <property type="entry name" value="PCIF1_WW"/>
    <property type="match status" value="1"/>
</dbReference>
<evidence type="ECO:0000256" key="1">
    <source>
        <dbReference type="SAM" id="MobiDB-lite"/>
    </source>
</evidence>
<protein>
    <recommendedName>
        <fullName evidence="2">PCIF1 WW domain-containing protein</fullName>
    </recommendedName>
</protein>
<comment type="caution">
    <text evidence="3">The sequence shown here is derived from an EMBL/GenBank/DDBJ whole genome shotgun (WGS) entry which is preliminary data.</text>
</comment>
<dbReference type="EMBL" id="CAKKNE010000004">
    <property type="protein sequence ID" value="CAH0373295.1"/>
    <property type="molecule type" value="Genomic_DNA"/>
</dbReference>
<organism evidence="3 4">
    <name type="scientific">Pelagomonas calceolata</name>
    <dbReference type="NCBI Taxonomy" id="35677"/>
    <lineage>
        <taxon>Eukaryota</taxon>
        <taxon>Sar</taxon>
        <taxon>Stramenopiles</taxon>
        <taxon>Ochrophyta</taxon>
        <taxon>Pelagophyceae</taxon>
        <taxon>Pelagomonadales</taxon>
        <taxon>Pelagomonadaceae</taxon>
        <taxon>Pelagomonas</taxon>
    </lineage>
</organism>
<dbReference type="AlphaFoldDB" id="A0A8J2SJZ2"/>
<reference evidence="3" key="1">
    <citation type="submission" date="2021-11" db="EMBL/GenBank/DDBJ databases">
        <authorList>
            <consortium name="Genoscope - CEA"/>
            <person name="William W."/>
        </authorList>
    </citation>
    <scope>NUCLEOTIDE SEQUENCE</scope>
</reference>
<dbReference type="InterPro" id="IPR039881">
    <property type="entry name" value="PCIF1-like"/>
</dbReference>
<sequence>MTHIWHADERIAWPTERRGAADERCDPAAELARFGRLKTLRSLLQRLVTQHGGQGASAPPLAFERWLARSALRRAAEADPVLPAADGVDEQLVADLSRSLPREKAVIIAEALSARSRDDAARQAAVFSDSEAQAPAPAATQRLVKAVRRAGKPLPTDAAAWAELATAAEALAAHARSRAEVRPTYTVVVDRDGPNVRLAAMDGDAPKKPYVLISHDHYAKLTTLHARYGAGDPDERIFCLVTRYEALRGAGFQCAVPGACFESLREFLGNTIECFASPLNCRFERYFSAFPALERAFGSLGSFFDEWSRIEQGSFEVNPPFVPEVLAFAAAKVGELLGDGAKGALSFLAVVPDWGGGSSAAQALRESPFLRANVTIPAADHVFVDGAQHRVRDRHRPSSWDTAVLLLQNDAGAAKWPLDTKTLARVARASFRRAANEAAPEGAEDLQAWEKRGPSRGGKKRPRSAPPKQKM</sequence>
<dbReference type="PANTHER" id="PTHR21727">
    <property type="entry name" value="PHOSPHORYLATED CTD INTERACTING FACTOR 1"/>
    <property type="match status" value="1"/>
</dbReference>
<dbReference type="GO" id="GO:0099122">
    <property type="term" value="F:RNA polymerase II C-terminal domain binding"/>
    <property type="evidence" value="ECO:0007669"/>
    <property type="project" value="InterPro"/>
</dbReference>
<name>A0A8J2SJZ2_9STRA</name>
<feature type="compositionally biased region" description="Basic residues" evidence="1">
    <location>
        <begin position="457"/>
        <end position="471"/>
    </location>
</feature>
<proteinExistence type="predicted"/>
<dbReference type="OrthoDB" id="193787at2759"/>